<dbReference type="InterPro" id="IPR009071">
    <property type="entry name" value="HMG_box_dom"/>
</dbReference>
<evidence type="ECO:0000256" key="3">
    <source>
        <dbReference type="ARBA" id="ARBA00022687"/>
    </source>
</evidence>
<dbReference type="Proteomes" id="UP000887574">
    <property type="component" value="Unplaced"/>
</dbReference>
<evidence type="ECO:0000256" key="4">
    <source>
        <dbReference type="ARBA" id="ARBA00023015"/>
    </source>
</evidence>
<feature type="compositionally biased region" description="Polar residues" evidence="10">
    <location>
        <begin position="1"/>
        <end position="17"/>
    </location>
</feature>
<dbReference type="Gene3D" id="1.10.30.10">
    <property type="entry name" value="High mobility group box domain"/>
    <property type="match status" value="1"/>
</dbReference>
<evidence type="ECO:0000256" key="5">
    <source>
        <dbReference type="ARBA" id="ARBA00023125"/>
    </source>
</evidence>
<dbReference type="PANTHER" id="PTHR10373">
    <property type="entry name" value="TRANSCRIPTION FACTOR 7 FAMILY MEMBER"/>
    <property type="match status" value="1"/>
</dbReference>
<evidence type="ECO:0000256" key="7">
    <source>
        <dbReference type="ARBA" id="ARBA00023163"/>
    </source>
</evidence>
<comment type="subcellular location">
    <subcellularLocation>
        <location evidence="1">Nucleus</location>
    </subcellularLocation>
</comment>
<evidence type="ECO:0000256" key="9">
    <source>
        <dbReference type="PROSITE-ProRule" id="PRU00267"/>
    </source>
</evidence>
<evidence type="ECO:0000256" key="1">
    <source>
        <dbReference type="ARBA" id="ARBA00004123"/>
    </source>
</evidence>
<accession>A0A915DEG8</accession>
<dbReference type="GO" id="GO:0060070">
    <property type="term" value="P:canonical Wnt signaling pathway"/>
    <property type="evidence" value="ECO:0007669"/>
    <property type="project" value="TreeGrafter"/>
</dbReference>
<keyword evidence="5 9" id="KW-0238">DNA-binding</keyword>
<dbReference type="GO" id="GO:0000785">
    <property type="term" value="C:chromatin"/>
    <property type="evidence" value="ECO:0007669"/>
    <property type="project" value="TreeGrafter"/>
</dbReference>
<evidence type="ECO:0000256" key="2">
    <source>
        <dbReference type="ARBA" id="ARBA00006569"/>
    </source>
</evidence>
<protein>
    <submittedName>
        <fullName evidence="13">HMG box domain-containing protein</fullName>
    </submittedName>
</protein>
<sequence>MSESLASLPTPSHSSAMNCKIADDDEAADEVKVFRTNDADETDIASSSAELTADKKDLALEAEIESSQTEPMGQRMITPLQSAFNCPSPSYNFLVPLFMSSPSPLSPCTTMPMPMQMSPSYTMAQMHLAAAAANLARHSPTYMNHMQHNMFNQAAAAAAASSAFPGMSMGTPSQAPNFNPSPSRSNQPPNHINSPLTSVANGINGLGLNGDIKNITPQQRAAYAAHRVNPQGQSTSASASHVNPNLMKTPKREKPQKNQQSAIAGTRGGQQKQSAMLNQQLGKIWQGMAKKDQQRYYDLAAQEREDHQKKYPMWTARENYAIHKKKKKKREKSMENNDQKKCRARFGVEHQDQWCKHCKRKKRCLNVRENDSPMVSSTTNTPNQQMMLSSAASSQSSHAHSPMSSTSGMGMSIGKRSESNSSSSYDPNTPPPQTMNGQMNGFLKSMEKNMGKIEPQDIISEMESKPAVSHLGNTMPPTSGFMTPFNFGNFSYPLTMPSSTSENHFLNSNSNNNF</sequence>
<dbReference type="WBParaSite" id="jg19071">
    <property type="protein sequence ID" value="jg19071"/>
    <property type="gene ID" value="jg19071"/>
</dbReference>
<keyword evidence="6" id="KW-0010">Activator</keyword>
<feature type="compositionally biased region" description="Low complexity" evidence="10">
    <location>
        <begin position="387"/>
        <end position="424"/>
    </location>
</feature>
<dbReference type="InterPro" id="IPR024940">
    <property type="entry name" value="TCF/LEF"/>
</dbReference>
<evidence type="ECO:0000256" key="8">
    <source>
        <dbReference type="ARBA" id="ARBA00023242"/>
    </source>
</evidence>
<dbReference type="PROSITE" id="PS50118">
    <property type="entry name" value="HMG_BOX_2"/>
    <property type="match status" value="1"/>
</dbReference>
<feature type="region of interest" description="Disordered" evidence="10">
    <location>
        <begin position="387"/>
        <end position="440"/>
    </location>
</feature>
<evidence type="ECO:0000256" key="10">
    <source>
        <dbReference type="SAM" id="MobiDB-lite"/>
    </source>
</evidence>
<evidence type="ECO:0000256" key="6">
    <source>
        <dbReference type="ARBA" id="ARBA00023159"/>
    </source>
</evidence>
<organism evidence="12 13">
    <name type="scientific">Ditylenchus dipsaci</name>
    <dbReference type="NCBI Taxonomy" id="166011"/>
    <lineage>
        <taxon>Eukaryota</taxon>
        <taxon>Metazoa</taxon>
        <taxon>Ecdysozoa</taxon>
        <taxon>Nematoda</taxon>
        <taxon>Chromadorea</taxon>
        <taxon>Rhabditida</taxon>
        <taxon>Tylenchina</taxon>
        <taxon>Tylenchomorpha</taxon>
        <taxon>Sphaerularioidea</taxon>
        <taxon>Anguinidae</taxon>
        <taxon>Anguininae</taxon>
        <taxon>Ditylenchus</taxon>
    </lineage>
</organism>
<dbReference type="GO" id="GO:0000978">
    <property type="term" value="F:RNA polymerase II cis-regulatory region sequence-specific DNA binding"/>
    <property type="evidence" value="ECO:0007669"/>
    <property type="project" value="TreeGrafter"/>
</dbReference>
<comment type="similarity">
    <text evidence="2">Belongs to the TCF/LEF family.</text>
</comment>
<dbReference type="InterPro" id="IPR036910">
    <property type="entry name" value="HMG_box_dom_sf"/>
</dbReference>
<name>A0A915DEG8_9BILA</name>
<dbReference type="PANTHER" id="PTHR10373:SF38">
    <property type="entry name" value="PROTEIN PANGOLIN, ISOFORM J"/>
    <property type="match status" value="1"/>
</dbReference>
<feature type="domain" description="HMG box" evidence="11">
    <location>
        <begin position="255"/>
        <end position="315"/>
    </location>
</feature>
<evidence type="ECO:0000259" key="11">
    <source>
        <dbReference type="PROSITE" id="PS50118"/>
    </source>
</evidence>
<feature type="region of interest" description="Disordered" evidence="10">
    <location>
        <begin position="167"/>
        <end position="198"/>
    </location>
</feature>
<feature type="DNA-binding region" description="HMG box" evidence="9">
    <location>
        <begin position="255"/>
        <end position="315"/>
    </location>
</feature>
<feature type="compositionally biased region" description="Polar residues" evidence="10">
    <location>
        <begin position="257"/>
        <end position="274"/>
    </location>
</feature>
<feature type="compositionally biased region" description="Polar residues" evidence="10">
    <location>
        <begin position="230"/>
        <end position="243"/>
    </location>
</feature>
<keyword evidence="8 9" id="KW-0539">Nucleus</keyword>
<feature type="region of interest" description="Disordered" evidence="10">
    <location>
        <begin position="221"/>
        <end position="274"/>
    </location>
</feature>
<dbReference type="AlphaFoldDB" id="A0A915DEG8"/>
<keyword evidence="12" id="KW-1185">Reference proteome</keyword>
<evidence type="ECO:0000313" key="12">
    <source>
        <dbReference type="Proteomes" id="UP000887574"/>
    </source>
</evidence>
<dbReference type="SUPFAM" id="SSF47095">
    <property type="entry name" value="HMG-box"/>
    <property type="match status" value="1"/>
</dbReference>
<feature type="compositionally biased region" description="Low complexity" evidence="10">
    <location>
        <begin position="176"/>
        <end position="190"/>
    </location>
</feature>
<keyword evidence="7" id="KW-0804">Transcription</keyword>
<keyword evidence="3" id="KW-0879">Wnt signaling pathway</keyword>
<dbReference type="SMART" id="SM01366">
    <property type="entry name" value="c-clamp"/>
    <property type="match status" value="1"/>
</dbReference>
<evidence type="ECO:0000313" key="13">
    <source>
        <dbReference type="WBParaSite" id="jg19071"/>
    </source>
</evidence>
<keyword evidence="4" id="KW-0805">Transcription regulation</keyword>
<proteinExistence type="inferred from homology"/>
<reference evidence="13" key="1">
    <citation type="submission" date="2022-11" db="UniProtKB">
        <authorList>
            <consortium name="WormBaseParasite"/>
        </authorList>
    </citation>
    <scope>IDENTIFICATION</scope>
</reference>
<dbReference type="GO" id="GO:0000981">
    <property type="term" value="F:DNA-binding transcription factor activity, RNA polymerase II-specific"/>
    <property type="evidence" value="ECO:0007669"/>
    <property type="project" value="TreeGrafter"/>
</dbReference>
<dbReference type="GO" id="GO:1990907">
    <property type="term" value="C:beta-catenin-TCF complex"/>
    <property type="evidence" value="ECO:0007669"/>
    <property type="project" value="TreeGrafter"/>
</dbReference>
<feature type="region of interest" description="Disordered" evidence="10">
    <location>
        <begin position="1"/>
        <end position="22"/>
    </location>
</feature>